<organism evidence="2">
    <name type="scientific">Roseomonas mucosa</name>
    <dbReference type="NCBI Taxonomy" id="207340"/>
    <lineage>
        <taxon>Bacteria</taxon>
        <taxon>Pseudomonadati</taxon>
        <taxon>Pseudomonadota</taxon>
        <taxon>Alphaproteobacteria</taxon>
        <taxon>Acetobacterales</taxon>
        <taxon>Roseomonadaceae</taxon>
        <taxon>Roseomonas</taxon>
    </lineage>
</organism>
<name>A0A4Y1MQN9_9PROT</name>
<protein>
    <submittedName>
        <fullName evidence="2">Uncharacterized protein</fullName>
    </submittedName>
</protein>
<geneLocation type="plasmid" evidence="2">
    <name>p2-AD2</name>
</geneLocation>
<reference evidence="2" key="1">
    <citation type="submission" date="2017-12" db="EMBL/GenBank/DDBJ databases">
        <authorList>
            <person name="Martens C."/>
            <person name="Dahlstrom E."/>
            <person name="Barbian K."/>
            <person name="Sykora L."/>
            <person name="Ricklefs S."/>
            <person name="Bruno D."/>
            <person name="Anzick I."/>
            <person name="Myles I."/>
            <person name="Datta S.K."/>
        </authorList>
    </citation>
    <scope>NUCLEOTIDE SEQUENCE</scope>
    <source>
        <strain evidence="2">AD2</strain>
        <plasmid evidence="2">p2-AD2</plasmid>
    </source>
</reference>
<gene>
    <name evidence="2" type="ORF">RADP37_04539</name>
</gene>
<dbReference type="AlphaFoldDB" id="A0A4Y1MQN9"/>
<proteinExistence type="predicted"/>
<feature type="region of interest" description="Disordered" evidence="1">
    <location>
        <begin position="1"/>
        <end position="31"/>
    </location>
</feature>
<sequence length="166" mass="16474">MRTACAVSGDAKDAVRKRQREGAGGGARKAPRIGGGLDVTRMLMLAVLLVPGAVVAQTLLPPGYSPGAVVTSPGYGGGPFNSGPVAGPFGAGPSQPGGWGGGSVFGSERPAARRAAAGCVFAGQSYSEGAVVGEQGRARQVCAARPGATLDEDGNMPLTWQLLPGE</sequence>
<feature type="compositionally biased region" description="Gly residues" evidence="1">
    <location>
        <begin position="22"/>
        <end position="31"/>
    </location>
</feature>
<evidence type="ECO:0000313" key="2">
    <source>
        <dbReference type="EMBL" id="AWV20238.1"/>
    </source>
</evidence>
<dbReference type="EMBL" id="CP025187">
    <property type="protein sequence ID" value="AWV20238.1"/>
    <property type="molecule type" value="Genomic_DNA"/>
</dbReference>
<accession>A0A4Y1MQN9</accession>
<keyword evidence="2" id="KW-0614">Plasmid</keyword>
<evidence type="ECO:0000256" key="1">
    <source>
        <dbReference type="SAM" id="MobiDB-lite"/>
    </source>
</evidence>